<accession>X1DL28</accession>
<name>X1DL28_9ZZZZ</name>
<proteinExistence type="predicted"/>
<comment type="caution">
    <text evidence="1">The sequence shown here is derived from an EMBL/GenBank/DDBJ whole genome shotgun (WGS) entry which is preliminary data.</text>
</comment>
<protein>
    <submittedName>
        <fullName evidence="1">Uncharacterized protein</fullName>
    </submittedName>
</protein>
<gene>
    <name evidence="1" type="ORF">S03H2_07092</name>
</gene>
<reference evidence="1" key="1">
    <citation type="journal article" date="2014" name="Front. Microbiol.">
        <title>High frequency of phylogenetically diverse reductive dehalogenase-homologous genes in deep subseafloor sedimentary metagenomes.</title>
        <authorList>
            <person name="Kawai M."/>
            <person name="Futagami T."/>
            <person name="Toyoda A."/>
            <person name="Takaki Y."/>
            <person name="Nishi S."/>
            <person name="Hori S."/>
            <person name="Arai W."/>
            <person name="Tsubouchi T."/>
            <person name="Morono Y."/>
            <person name="Uchiyama I."/>
            <person name="Ito T."/>
            <person name="Fujiyama A."/>
            <person name="Inagaki F."/>
            <person name="Takami H."/>
        </authorList>
    </citation>
    <scope>NUCLEOTIDE SEQUENCE</scope>
    <source>
        <strain evidence="1">Expedition CK06-06</strain>
    </source>
</reference>
<organism evidence="1">
    <name type="scientific">marine sediment metagenome</name>
    <dbReference type="NCBI Taxonomy" id="412755"/>
    <lineage>
        <taxon>unclassified sequences</taxon>
        <taxon>metagenomes</taxon>
        <taxon>ecological metagenomes</taxon>
    </lineage>
</organism>
<dbReference type="AlphaFoldDB" id="X1DL28"/>
<sequence length="35" mass="3747">ISLHSSTLQGQIDAWVRSEALALPEGKAGHMLWSG</sequence>
<dbReference type="EMBL" id="BARU01003217">
    <property type="protein sequence ID" value="GAH21601.1"/>
    <property type="molecule type" value="Genomic_DNA"/>
</dbReference>
<feature type="non-terminal residue" evidence="1">
    <location>
        <position position="1"/>
    </location>
</feature>
<evidence type="ECO:0000313" key="1">
    <source>
        <dbReference type="EMBL" id="GAH21601.1"/>
    </source>
</evidence>